<dbReference type="RefSeq" id="WP_186772773.1">
    <property type="nucleotide sequence ID" value="NZ_JACOMF010000040.1"/>
</dbReference>
<dbReference type="InterPro" id="IPR051156">
    <property type="entry name" value="Mito/Outer_Membr_Metalloprot"/>
</dbReference>
<evidence type="ECO:0000313" key="9">
    <source>
        <dbReference type="EMBL" id="MBC4018017.1"/>
    </source>
</evidence>
<dbReference type="InterPro" id="IPR001915">
    <property type="entry name" value="Peptidase_M48"/>
</dbReference>
<feature type="region of interest" description="Disordered" evidence="7">
    <location>
        <begin position="426"/>
        <end position="461"/>
    </location>
</feature>
<dbReference type="GO" id="GO:0016020">
    <property type="term" value="C:membrane"/>
    <property type="evidence" value="ECO:0007669"/>
    <property type="project" value="TreeGrafter"/>
</dbReference>
<dbReference type="CDD" id="cd07324">
    <property type="entry name" value="M48C_Oma1-like"/>
    <property type="match status" value="1"/>
</dbReference>
<evidence type="ECO:0000256" key="2">
    <source>
        <dbReference type="ARBA" id="ARBA00022670"/>
    </source>
</evidence>
<reference evidence="9" key="1">
    <citation type="submission" date="2020-08" db="EMBL/GenBank/DDBJ databases">
        <authorList>
            <person name="Hu Y."/>
            <person name="Nguyen S.V."/>
            <person name="Li F."/>
            <person name="Fanning S."/>
        </authorList>
    </citation>
    <scope>NUCLEOTIDE SEQUENCE</scope>
    <source>
        <strain evidence="9">SYSU D8009</strain>
    </source>
</reference>
<accession>A0A9X0R465</accession>
<organism evidence="9 10">
    <name type="scientific">Siccirubricoccus deserti</name>
    <dbReference type="NCBI Taxonomy" id="2013562"/>
    <lineage>
        <taxon>Bacteria</taxon>
        <taxon>Pseudomonadati</taxon>
        <taxon>Pseudomonadota</taxon>
        <taxon>Alphaproteobacteria</taxon>
        <taxon>Acetobacterales</taxon>
        <taxon>Roseomonadaceae</taxon>
        <taxon>Siccirubricoccus</taxon>
    </lineage>
</organism>
<dbReference type="GO" id="GO:0046872">
    <property type="term" value="F:metal ion binding"/>
    <property type="evidence" value="ECO:0007669"/>
    <property type="project" value="UniProtKB-KW"/>
</dbReference>
<sequence length="461" mass="50421">MLTSLAPSLLVGVVRPGIAHAQQGAVVVVRDAETESLLRTFAHPLFRVAGVDPALVRITLIQARPINAFVTTGNRMFINTGLIQQADGVGELIGVLAHETGHIAGGHVTRLPEEMRNAMIRSIAGMLVGGAAVAAGGRQVGGNAAGAAMLGGQSLAMAELLAFTRAQEQSADQAGMAYLERLGWPAEGLLRLLGRMQEQELLTVGRQDPYFRTHPLSRDRMEFVTEVVARRSGGGLPPGFEPAFRMVRAKLDGFVDAPMTTWRRYPESDTSAPARYARAIAQYRSGRADVALEILAPLVKEEPGNPWLRELQGQILFEAGRPREALAPLREAVRLAPSEALIRTALGRALMEVGDLRLLREAVGELQWSLRIERDSSFAWRQLGTAHGRLGEMPQADLALAEEAMLEGNFPRARFLARRAEEALPPGPLKLRAQDLRHAAQRDNLTREQRDQDDAMRRRPR</sequence>
<keyword evidence="10" id="KW-1185">Reference proteome</keyword>
<dbReference type="InterPro" id="IPR011990">
    <property type="entry name" value="TPR-like_helical_dom_sf"/>
</dbReference>
<proteinExistence type="predicted"/>
<dbReference type="PANTHER" id="PTHR22726">
    <property type="entry name" value="METALLOENDOPEPTIDASE OMA1"/>
    <property type="match status" value="1"/>
</dbReference>
<feature type="domain" description="Peptidase M48" evidence="8">
    <location>
        <begin position="43"/>
        <end position="226"/>
    </location>
</feature>
<dbReference type="Gene3D" id="1.25.40.10">
    <property type="entry name" value="Tetratricopeptide repeat domain"/>
    <property type="match status" value="1"/>
</dbReference>
<comment type="caution">
    <text evidence="9">The sequence shown here is derived from an EMBL/GenBank/DDBJ whole genome shotgun (WGS) entry which is preliminary data.</text>
</comment>
<evidence type="ECO:0000256" key="6">
    <source>
        <dbReference type="ARBA" id="ARBA00023049"/>
    </source>
</evidence>
<dbReference type="EMBL" id="JACOMF010000040">
    <property type="protein sequence ID" value="MBC4018017.1"/>
    <property type="molecule type" value="Genomic_DNA"/>
</dbReference>
<keyword evidence="5" id="KW-0862">Zinc</keyword>
<keyword evidence="4" id="KW-0378">Hydrolase</keyword>
<dbReference type="GO" id="GO:0051603">
    <property type="term" value="P:proteolysis involved in protein catabolic process"/>
    <property type="evidence" value="ECO:0007669"/>
    <property type="project" value="TreeGrafter"/>
</dbReference>
<comment type="cofactor">
    <cofactor evidence="1">
        <name>Zn(2+)</name>
        <dbReference type="ChEBI" id="CHEBI:29105"/>
    </cofactor>
</comment>
<evidence type="ECO:0000256" key="4">
    <source>
        <dbReference type="ARBA" id="ARBA00022801"/>
    </source>
</evidence>
<dbReference type="Gene3D" id="3.30.2010.10">
    <property type="entry name" value="Metalloproteases ('zincins'), catalytic domain"/>
    <property type="match status" value="1"/>
</dbReference>
<evidence type="ECO:0000256" key="3">
    <source>
        <dbReference type="ARBA" id="ARBA00022723"/>
    </source>
</evidence>
<feature type="compositionally biased region" description="Basic and acidic residues" evidence="7">
    <location>
        <begin position="432"/>
        <end position="461"/>
    </location>
</feature>
<gene>
    <name evidence="9" type="ORF">H7965_22205</name>
</gene>
<protein>
    <submittedName>
        <fullName evidence="9">M48 family metalloprotease</fullName>
    </submittedName>
</protein>
<keyword evidence="6 9" id="KW-0482">Metalloprotease</keyword>
<dbReference type="GO" id="GO:0004222">
    <property type="term" value="F:metalloendopeptidase activity"/>
    <property type="evidence" value="ECO:0007669"/>
    <property type="project" value="InterPro"/>
</dbReference>
<evidence type="ECO:0000313" key="10">
    <source>
        <dbReference type="Proteomes" id="UP000600101"/>
    </source>
</evidence>
<evidence type="ECO:0000256" key="7">
    <source>
        <dbReference type="SAM" id="MobiDB-lite"/>
    </source>
</evidence>
<evidence type="ECO:0000256" key="5">
    <source>
        <dbReference type="ARBA" id="ARBA00022833"/>
    </source>
</evidence>
<keyword evidence="3" id="KW-0479">Metal-binding</keyword>
<evidence type="ECO:0000256" key="1">
    <source>
        <dbReference type="ARBA" id="ARBA00001947"/>
    </source>
</evidence>
<dbReference type="PANTHER" id="PTHR22726:SF1">
    <property type="entry name" value="METALLOENDOPEPTIDASE OMA1, MITOCHONDRIAL"/>
    <property type="match status" value="1"/>
</dbReference>
<dbReference type="Proteomes" id="UP000600101">
    <property type="component" value="Unassembled WGS sequence"/>
</dbReference>
<name>A0A9X0R465_9PROT</name>
<keyword evidence="2" id="KW-0645">Protease</keyword>
<evidence type="ECO:0000259" key="8">
    <source>
        <dbReference type="Pfam" id="PF01435"/>
    </source>
</evidence>
<dbReference type="AlphaFoldDB" id="A0A9X0R465"/>
<dbReference type="Pfam" id="PF01435">
    <property type="entry name" value="Peptidase_M48"/>
    <property type="match status" value="1"/>
</dbReference>
<dbReference type="SUPFAM" id="SSF48452">
    <property type="entry name" value="TPR-like"/>
    <property type="match status" value="1"/>
</dbReference>